<gene>
    <name evidence="1" type="ORF">MNB_SUP05-5-910</name>
</gene>
<dbReference type="AlphaFoldDB" id="A0A1W1BR82"/>
<accession>A0A1W1BR82</accession>
<proteinExistence type="predicted"/>
<organism evidence="1">
    <name type="scientific">hydrothermal vent metagenome</name>
    <dbReference type="NCBI Taxonomy" id="652676"/>
    <lineage>
        <taxon>unclassified sequences</taxon>
        <taxon>metagenomes</taxon>
        <taxon>ecological metagenomes</taxon>
    </lineage>
</organism>
<reference evidence="1" key="1">
    <citation type="submission" date="2016-10" db="EMBL/GenBank/DDBJ databases">
        <authorList>
            <person name="de Groot N.N."/>
        </authorList>
    </citation>
    <scope>NUCLEOTIDE SEQUENCE</scope>
</reference>
<evidence type="ECO:0000313" key="1">
    <source>
        <dbReference type="EMBL" id="SFV56108.1"/>
    </source>
</evidence>
<name>A0A1W1BR82_9ZZZZ</name>
<sequence length="178" mass="20291">MLNVVEAKDYYDHIKASDLIVENAQWQDQFKMVIMREQPDSLSLNPLLIKSFTLQYDGFTVDTSKVGSAYVNQITGIEPLSISVVFREQTSNEITNFLINKKDGTPIMPRDGTYLLPYEYYFSISAYMLDGSWKPKLLVSGEFLIEGTLSKDLMSEGGNMMEQAITFKPILSNQIKYK</sequence>
<protein>
    <submittedName>
        <fullName evidence="1">Uncharacterized protein</fullName>
    </submittedName>
</protein>
<dbReference type="EMBL" id="FPHJ01000015">
    <property type="protein sequence ID" value="SFV56108.1"/>
    <property type="molecule type" value="Genomic_DNA"/>
</dbReference>